<feature type="domain" description="NAD-dependent epimerase/dehydratase" evidence="2">
    <location>
        <begin position="4"/>
        <end position="235"/>
    </location>
</feature>
<evidence type="ECO:0000313" key="4">
    <source>
        <dbReference type="Proteomes" id="UP001501475"/>
    </source>
</evidence>
<keyword evidence="4" id="KW-1185">Reference proteome</keyword>
<dbReference type="Pfam" id="PF01370">
    <property type="entry name" value="Epimerase"/>
    <property type="match status" value="1"/>
</dbReference>
<organism evidence="3 4">
    <name type="scientific">Nostocoides vanveenii</name>
    <dbReference type="NCBI Taxonomy" id="330835"/>
    <lineage>
        <taxon>Bacteria</taxon>
        <taxon>Bacillati</taxon>
        <taxon>Actinomycetota</taxon>
        <taxon>Actinomycetes</taxon>
        <taxon>Micrococcales</taxon>
        <taxon>Intrasporangiaceae</taxon>
        <taxon>Nostocoides</taxon>
    </lineage>
</organism>
<comment type="caution">
    <text evidence="3">The sequence shown here is derived from an EMBL/GenBank/DDBJ whole genome shotgun (WGS) entry which is preliminary data.</text>
</comment>
<dbReference type="InterPro" id="IPR001509">
    <property type="entry name" value="Epimerase_deHydtase"/>
</dbReference>
<name>A0ABN2L6V9_9MICO</name>
<evidence type="ECO:0000313" key="3">
    <source>
        <dbReference type="EMBL" id="GAA1777216.1"/>
    </source>
</evidence>
<proteinExistence type="inferred from homology"/>
<evidence type="ECO:0000256" key="1">
    <source>
        <dbReference type="ARBA" id="ARBA00007637"/>
    </source>
</evidence>
<protein>
    <submittedName>
        <fullName evidence="3">NAD-dependent epimerase/dehydratase family protein</fullName>
    </submittedName>
</protein>
<sequence>MRLLITGGAGFIGSNLADLALAAGHEVVILDDLSTGRGDNVPDGAVFCHASILDPGALTAAMAGIDSVVHLAALGSVPRSIADPLATHEANATGTLRILEAARAADVGHVVLSSSSSVYGANPALPKNEREWVRPLSPYAVSKLAAEQYTLAYQTSYGMDTLAFRFFNVYGPRQHAGHVYAAVIPTFIDQLLGGDPLTVNGDGSTSRDFTYVGTVCRVLLDAVERRVAHDEPVNLAFGTNTSLLALIAELEAITGSHAERVHRPARPGDVPHSQAANASLRRLFPGVDAVPLRDGLAETVAWFRTLPGLERTLASSASGTDG</sequence>
<comment type="similarity">
    <text evidence="1">Belongs to the NAD(P)-dependent epimerase/dehydratase family.</text>
</comment>
<dbReference type="Proteomes" id="UP001501475">
    <property type="component" value="Unassembled WGS sequence"/>
</dbReference>
<dbReference type="RefSeq" id="WP_344069440.1">
    <property type="nucleotide sequence ID" value="NZ_BAAAPN010000106.1"/>
</dbReference>
<gene>
    <name evidence="3" type="ORF">GCM10009810_37920</name>
</gene>
<dbReference type="PANTHER" id="PTHR43000">
    <property type="entry name" value="DTDP-D-GLUCOSE 4,6-DEHYDRATASE-RELATED"/>
    <property type="match status" value="1"/>
</dbReference>
<reference evidence="3 4" key="1">
    <citation type="journal article" date="2019" name="Int. J. Syst. Evol. Microbiol.">
        <title>The Global Catalogue of Microorganisms (GCM) 10K type strain sequencing project: providing services to taxonomists for standard genome sequencing and annotation.</title>
        <authorList>
            <consortium name="The Broad Institute Genomics Platform"/>
            <consortium name="The Broad Institute Genome Sequencing Center for Infectious Disease"/>
            <person name="Wu L."/>
            <person name="Ma J."/>
        </authorList>
    </citation>
    <scope>NUCLEOTIDE SEQUENCE [LARGE SCALE GENOMIC DNA]</scope>
    <source>
        <strain evidence="3 4">JCM 15591</strain>
    </source>
</reference>
<dbReference type="Gene3D" id="3.90.25.10">
    <property type="entry name" value="UDP-galactose 4-epimerase, domain 1"/>
    <property type="match status" value="1"/>
</dbReference>
<dbReference type="SUPFAM" id="SSF51735">
    <property type="entry name" value="NAD(P)-binding Rossmann-fold domains"/>
    <property type="match status" value="1"/>
</dbReference>
<dbReference type="Gene3D" id="3.40.50.720">
    <property type="entry name" value="NAD(P)-binding Rossmann-like Domain"/>
    <property type="match status" value="1"/>
</dbReference>
<dbReference type="InterPro" id="IPR036291">
    <property type="entry name" value="NAD(P)-bd_dom_sf"/>
</dbReference>
<accession>A0ABN2L6V9</accession>
<dbReference type="EMBL" id="BAAAPN010000106">
    <property type="protein sequence ID" value="GAA1777216.1"/>
    <property type="molecule type" value="Genomic_DNA"/>
</dbReference>
<evidence type="ECO:0000259" key="2">
    <source>
        <dbReference type="Pfam" id="PF01370"/>
    </source>
</evidence>